<dbReference type="HOGENOM" id="CLU_1671577_0_0_1"/>
<dbReference type="GO" id="GO:0031083">
    <property type="term" value="C:BLOC-1 complex"/>
    <property type="evidence" value="ECO:0000318"/>
    <property type="project" value="GO_Central"/>
</dbReference>
<dbReference type="OMA" id="MMSDVKR"/>
<dbReference type="Pfam" id="PF14712">
    <property type="entry name" value="Snapin_Pallidin"/>
    <property type="match status" value="1"/>
</dbReference>
<organism evidence="8 9">
    <name type="scientific">Trichoplax adhaerens</name>
    <name type="common">Trichoplax reptans</name>
    <dbReference type="NCBI Taxonomy" id="10228"/>
    <lineage>
        <taxon>Eukaryota</taxon>
        <taxon>Metazoa</taxon>
        <taxon>Placozoa</taxon>
        <taxon>Uniplacotomia</taxon>
        <taxon>Trichoplacea</taxon>
        <taxon>Trichoplacidae</taxon>
        <taxon>Trichoplax</taxon>
    </lineage>
</organism>
<reference evidence="8 9" key="1">
    <citation type="journal article" date="2008" name="Nature">
        <title>The Trichoplax genome and the nature of placozoans.</title>
        <authorList>
            <person name="Srivastava M."/>
            <person name="Begovic E."/>
            <person name="Chapman J."/>
            <person name="Putnam N.H."/>
            <person name="Hellsten U."/>
            <person name="Kawashima T."/>
            <person name="Kuo A."/>
            <person name="Mitros T."/>
            <person name="Salamov A."/>
            <person name="Carpenter M.L."/>
            <person name="Signorovitch A.Y."/>
            <person name="Moreno M.A."/>
            <person name="Kamm K."/>
            <person name="Grimwood J."/>
            <person name="Schmutz J."/>
            <person name="Shapiro H."/>
            <person name="Grigoriev I.V."/>
            <person name="Buss L.W."/>
            <person name="Schierwater B."/>
            <person name="Dellaporta S.L."/>
            <person name="Rokhsar D.S."/>
        </authorList>
    </citation>
    <scope>NUCLEOTIDE SEQUENCE [LARGE SCALE GENOMIC DNA]</scope>
    <source>
        <strain evidence="8 9">Grell-BS-1999</strain>
    </source>
</reference>
<evidence type="ECO:0000313" key="8">
    <source>
        <dbReference type="EMBL" id="EDV21262.1"/>
    </source>
</evidence>
<feature type="region of interest" description="Disordered" evidence="7">
    <location>
        <begin position="1"/>
        <end position="26"/>
    </location>
</feature>
<proteinExistence type="inferred from homology"/>
<dbReference type="InterPro" id="IPR028119">
    <property type="entry name" value="Snapin/Pallidin/Snn1"/>
</dbReference>
<comment type="subcellular location">
    <subcellularLocation>
        <location evidence="1">Cytoplasm</location>
    </subcellularLocation>
</comment>
<dbReference type="PhylomeDB" id="B3S7W7"/>
<name>B3S7W7_TRIAD</name>
<evidence type="ECO:0000256" key="4">
    <source>
        <dbReference type="ARBA" id="ARBA00022490"/>
    </source>
</evidence>
<comment type="similarity">
    <text evidence="2 5">Belongs to the BLOC1S6 family.</text>
</comment>
<dbReference type="AlphaFoldDB" id="B3S7W7"/>
<dbReference type="EMBL" id="DS985254">
    <property type="protein sequence ID" value="EDV21262.1"/>
    <property type="molecule type" value="Genomic_DNA"/>
</dbReference>
<keyword evidence="4" id="KW-0963">Cytoplasm</keyword>
<dbReference type="FunCoup" id="B3S7W7">
    <property type="interactions" value="1208"/>
</dbReference>
<evidence type="ECO:0000256" key="7">
    <source>
        <dbReference type="SAM" id="MobiDB-lite"/>
    </source>
</evidence>
<accession>B3S7W7</accession>
<gene>
    <name evidence="8" type="ORF">TRIADDRAFT_60322</name>
</gene>
<feature type="compositionally biased region" description="Basic and acidic residues" evidence="7">
    <location>
        <begin position="1"/>
        <end position="12"/>
    </location>
</feature>
<evidence type="ECO:0000313" key="9">
    <source>
        <dbReference type="Proteomes" id="UP000009022"/>
    </source>
</evidence>
<dbReference type="KEGG" id="tad:TRIADDRAFT_60322"/>
<evidence type="ECO:0000256" key="5">
    <source>
        <dbReference type="PIRNR" id="PIRNR037609"/>
    </source>
</evidence>
<evidence type="ECO:0000256" key="3">
    <source>
        <dbReference type="ARBA" id="ARBA00019579"/>
    </source>
</evidence>
<evidence type="ECO:0000256" key="2">
    <source>
        <dbReference type="ARBA" id="ARBA00005767"/>
    </source>
</evidence>
<keyword evidence="6" id="KW-0175">Coiled coil</keyword>
<protein>
    <recommendedName>
        <fullName evidence="3 5">Biogenesis of lysosome-related organelles complex 1 subunit 6</fullName>
        <shortName evidence="5">BLOC-1 subunit 6</shortName>
    </recommendedName>
</protein>
<evidence type="ECO:0000256" key="1">
    <source>
        <dbReference type="ARBA" id="ARBA00004496"/>
    </source>
</evidence>
<dbReference type="Proteomes" id="UP000009022">
    <property type="component" value="Unassembled WGS sequence"/>
</dbReference>
<dbReference type="PIRSF" id="PIRSF037609">
    <property type="entry name" value="BLOC-1_complex_pallidin"/>
    <property type="match status" value="1"/>
</dbReference>
<evidence type="ECO:0000256" key="6">
    <source>
        <dbReference type="SAM" id="Coils"/>
    </source>
</evidence>
<dbReference type="GO" id="GO:0030133">
    <property type="term" value="C:transport vesicle"/>
    <property type="evidence" value="ECO:0000318"/>
    <property type="project" value="GO_Central"/>
</dbReference>
<dbReference type="PANTHER" id="PTHR31328:SF2">
    <property type="entry name" value="BIOGENESIS OF LYSOSOME-RELATED ORGANELLES COMPLEX 1 SUBUNIT 6"/>
    <property type="match status" value="1"/>
</dbReference>
<dbReference type="GeneID" id="6757550"/>
<sequence length="158" mass="18387">MHLPMEEGREKSSTQQDSEITAQDERIDPNATILSHSVLSLLVPKVEYVQGSVKEITKTQNVLAKSVEQENEKFRQIGYIHDLSNTFIRCRRCRFKLVNIRREMLNLSDRMNKLKKRAARLKSIREKQQLKQAQEEAERQAYQASLLAKPAKHLTNQN</sequence>
<dbReference type="InParanoid" id="B3S7W7"/>
<comment type="function">
    <text evidence="5">Component of the biogenesis of lysosome-related organelles complex-1 (BLOC-1) involved in pigment granule biogenesis.</text>
</comment>
<dbReference type="CTD" id="6757550"/>
<dbReference type="RefSeq" id="XP_002116229.1">
    <property type="nucleotide sequence ID" value="XM_002116193.1"/>
</dbReference>
<feature type="coiled-coil region" evidence="6">
    <location>
        <begin position="97"/>
        <end position="140"/>
    </location>
</feature>
<dbReference type="InterPro" id="IPR017242">
    <property type="entry name" value="BLOC-1_pallidin"/>
</dbReference>
<keyword evidence="9" id="KW-1185">Reference proteome</keyword>
<dbReference type="PANTHER" id="PTHR31328">
    <property type="entry name" value="BIOGENESIS OF LYSOSOME-RELATED ORGANELLES COMPLEX 1 SUBUNIT 6"/>
    <property type="match status" value="1"/>
</dbReference>
<dbReference type="OrthoDB" id="19659at2759"/>
<dbReference type="STRING" id="10228.B3S7W7"/>